<dbReference type="SUPFAM" id="SSF161098">
    <property type="entry name" value="MetI-like"/>
    <property type="match status" value="1"/>
</dbReference>
<feature type="domain" description="ABC transmembrane type-1" evidence="8">
    <location>
        <begin position="90"/>
        <end position="274"/>
    </location>
</feature>
<feature type="transmembrane region" description="Helical" evidence="7">
    <location>
        <begin position="134"/>
        <end position="158"/>
    </location>
</feature>
<feature type="transmembrane region" description="Helical" evidence="7">
    <location>
        <begin position="88"/>
        <end position="113"/>
    </location>
</feature>
<dbReference type="Gene3D" id="1.10.3720.10">
    <property type="entry name" value="MetI-like"/>
    <property type="match status" value="1"/>
</dbReference>
<evidence type="ECO:0000256" key="7">
    <source>
        <dbReference type="RuleBase" id="RU363032"/>
    </source>
</evidence>
<organism evidence="9 10">
    <name type="scientific">Bosea thiooxidans</name>
    <dbReference type="NCBI Taxonomy" id="53254"/>
    <lineage>
        <taxon>Bacteria</taxon>
        <taxon>Pseudomonadati</taxon>
        <taxon>Pseudomonadota</taxon>
        <taxon>Alphaproteobacteria</taxon>
        <taxon>Hyphomicrobiales</taxon>
        <taxon>Boseaceae</taxon>
        <taxon>Bosea</taxon>
    </lineage>
</organism>
<dbReference type="PANTHER" id="PTHR43386">
    <property type="entry name" value="OLIGOPEPTIDE TRANSPORT SYSTEM PERMEASE PROTEIN APPC"/>
    <property type="match status" value="1"/>
</dbReference>
<accession>A0A1T5DL31</accession>
<dbReference type="InterPro" id="IPR035906">
    <property type="entry name" value="MetI-like_sf"/>
</dbReference>
<evidence type="ECO:0000259" key="8">
    <source>
        <dbReference type="PROSITE" id="PS50928"/>
    </source>
</evidence>
<evidence type="ECO:0000256" key="6">
    <source>
        <dbReference type="ARBA" id="ARBA00023136"/>
    </source>
</evidence>
<comment type="similarity">
    <text evidence="7">Belongs to the binding-protein-dependent transport system permease family.</text>
</comment>
<evidence type="ECO:0000256" key="3">
    <source>
        <dbReference type="ARBA" id="ARBA00022475"/>
    </source>
</evidence>
<dbReference type="Pfam" id="PF12911">
    <property type="entry name" value="OppC_N"/>
    <property type="match status" value="1"/>
</dbReference>
<feature type="transmembrane region" description="Helical" evidence="7">
    <location>
        <begin position="251"/>
        <end position="274"/>
    </location>
</feature>
<dbReference type="InterPro" id="IPR025966">
    <property type="entry name" value="OppC_N"/>
</dbReference>
<reference evidence="9 10" key="1">
    <citation type="submission" date="2017-02" db="EMBL/GenBank/DDBJ databases">
        <authorList>
            <person name="Peterson S.W."/>
        </authorList>
    </citation>
    <scope>NUCLEOTIDE SEQUENCE [LARGE SCALE GENOMIC DNA]</scope>
    <source>
        <strain evidence="9 10">DSM 9653</strain>
    </source>
</reference>
<dbReference type="InterPro" id="IPR050366">
    <property type="entry name" value="BP-dependent_transpt_permease"/>
</dbReference>
<dbReference type="AlphaFoldDB" id="A0A1T5DL31"/>
<keyword evidence="4 7" id="KW-0812">Transmembrane</keyword>
<evidence type="ECO:0000313" key="10">
    <source>
        <dbReference type="Proteomes" id="UP000190130"/>
    </source>
</evidence>
<dbReference type="GO" id="GO:0005886">
    <property type="term" value="C:plasma membrane"/>
    <property type="evidence" value="ECO:0007669"/>
    <property type="project" value="UniProtKB-SubCell"/>
</dbReference>
<keyword evidence="2 7" id="KW-0813">Transport</keyword>
<evidence type="ECO:0000256" key="5">
    <source>
        <dbReference type="ARBA" id="ARBA00022989"/>
    </source>
</evidence>
<dbReference type="CDD" id="cd06261">
    <property type="entry name" value="TM_PBP2"/>
    <property type="match status" value="1"/>
</dbReference>
<proteinExistence type="inferred from homology"/>
<evidence type="ECO:0000256" key="2">
    <source>
        <dbReference type="ARBA" id="ARBA00022448"/>
    </source>
</evidence>
<dbReference type="Proteomes" id="UP000190130">
    <property type="component" value="Unassembled WGS sequence"/>
</dbReference>
<dbReference type="Pfam" id="PF00528">
    <property type="entry name" value="BPD_transp_1"/>
    <property type="match status" value="1"/>
</dbReference>
<evidence type="ECO:0000256" key="4">
    <source>
        <dbReference type="ARBA" id="ARBA00022692"/>
    </source>
</evidence>
<feature type="transmembrane region" description="Helical" evidence="7">
    <location>
        <begin position="26"/>
        <end position="46"/>
    </location>
</feature>
<evidence type="ECO:0000313" key="9">
    <source>
        <dbReference type="EMBL" id="SKB72422.1"/>
    </source>
</evidence>
<feature type="transmembrane region" description="Helical" evidence="7">
    <location>
        <begin position="211"/>
        <end position="231"/>
    </location>
</feature>
<keyword evidence="3" id="KW-1003">Cell membrane</keyword>
<comment type="subcellular location">
    <subcellularLocation>
        <location evidence="1 7">Cell membrane</location>
        <topology evidence="1 7">Multi-pass membrane protein</topology>
    </subcellularLocation>
</comment>
<keyword evidence="6 7" id="KW-0472">Membrane</keyword>
<protein>
    <submittedName>
        <fullName evidence="9">Peptide/nickel transport system permease protein</fullName>
    </submittedName>
</protein>
<dbReference type="PANTHER" id="PTHR43386:SF6">
    <property type="entry name" value="ABC TRANSPORTER PERMEASE PROTEIN"/>
    <property type="match status" value="1"/>
</dbReference>
<gene>
    <name evidence="9" type="ORF">SAMN05660750_02099</name>
</gene>
<dbReference type="InterPro" id="IPR000515">
    <property type="entry name" value="MetI-like"/>
</dbReference>
<dbReference type="GO" id="GO:0055085">
    <property type="term" value="P:transmembrane transport"/>
    <property type="evidence" value="ECO:0007669"/>
    <property type="project" value="InterPro"/>
</dbReference>
<name>A0A1T5DL31_9HYPH</name>
<dbReference type="PROSITE" id="PS50928">
    <property type="entry name" value="ABC_TM1"/>
    <property type="match status" value="1"/>
</dbReference>
<sequence>MTALSSPAPAARRPGWMQRAASHPNIAGGLAVLALLILVAIFAPWLGTKDPTAVSAFDRAKPPSAAFWFGTDLLGRDLYSRVLYGTRVSLIVGFSVALGSTILGVLIGVFAGFMHRFDAIVMRVMDGLMAIPSILLAIALIALNRASIWNVILAVTIAETPRVVRLIRGVVLFLREELYVEAARSCGASIPWLVFRHILPNTFAPIAVQATYICAVAILAEAALSFIGAGVPPSTPSWGNIMAEGRSLWQIKPYIIFFPALFLSITVLAINMLGDGLRDALDPRMRKRM</sequence>
<evidence type="ECO:0000256" key="1">
    <source>
        <dbReference type="ARBA" id="ARBA00004651"/>
    </source>
</evidence>
<keyword evidence="5 7" id="KW-1133">Transmembrane helix</keyword>
<dbReference type="EMBL" id="FUYX01000004">
    <property type="protein sequence ID" value="SKB72422.1"/>
    <property type="molecule type" value="Genomic_DNA"/>
</dbReference>